<accession>F0W4S8</accession>
<dbReference type="PANTHER" id="PTHR44566:SF1">
    <property type="entry name" value="WD REPEAT-CONTAINING PROTEIN 25"/>
    <property type="match status" value="1"/>
</dbReference>
<reference evidence="3" key="2">
    <citation type="submission" date="2011-02" db="EMBL/GenBank/DDBJ databases">
        <authorList>
            <person name="MacLean D."/>
        </authorList>
    </citation>
    <scope>NUCLEOTIDE SEQUENCE</scope>
</reference>
<feature type="region of interest" description="Disordered" evidence="2">
    <location>
        <begin position="1"/>
        <end position="81"/>
    </location>
</feature>
<evidence type="ECO:0000256" key="2">
    <source>
        <dbReference type="SAM" id="MobiDB-lite"/>
    </source>
</evidence>
<keyword evidence="1" id="KW-0853">WD repeat</keyword>
<evidence type="ECO:0000313" key="3">
    <source>
        <dbReference type="EMBL" id="CCA16114.1"/>
    </source>
</evidence>
<dbReference type="PROSITE" id="PS50294">
    <property type="entry name" value="WD_REPEATS_REGION"/>
    <property type="match status" value="1"/>
</dbReference>
<dbReference type="InterPro" id="IPR036322">
    <property type="entry name" value="WD40_repeat_dom_sf"/>
</dbReference>
<evidence type="ECO:0000256" key="1">
    <source>
        <dbReference type="PROSITE-ProRule" id="PRU00221"/>
    </source>
</evidence>
<organism evidence="3">
    <name type="scientific">Albugo laibachii Nc14</name>
    <dbReference type="NCBI Taxonomy" id="890382"/>
    <lineage>
        <taxon>Eukaryota</taxon>
        <taxon>Sar</taxon>
        <taxon>Stramenopiles</taxon>
        <taxon>Oomycota</taxon>
        <taxon>Peronosporomycetes</taxon>
        <taxon>Albuginales</taxon>
        <taxon>Albuginaceae</taxon>
        <taxon>Albugo</taxon>
    </lineage>
</organism>
<dbReference type="EMBL" id="FR824063">
    <property type="protein sequence ID" value="CCA16114.1"/>
    <property type="molecule type" value="Genomic_DNA"/>
</dbReference>
<dbReference type="PROSITE" id="PS50082">
    <property type="entry name" value="WD_REPEATS_2"/>
    <property type="match status" value="1"/>
</dbReference>
<feature type="compositionally biased region" description="Polar residues" evidence="2">
    <location>
        <begin position="28"/>
        <end position="38"/>
    </location>
</feature>
<name>F0W4S8_9STRA</name>
<dbReference type="AlphaFoldDB" id="F0W4S8"/>
<dbReference type="Gene3D" id="2.130.10.10">
    <property type="entry name" value="YVTN repeat-like/Quinoprotein amine dehydrogenase"/>
    <property type="match status" value="1"/>
</dbReference>
<proteinExistence type="predicted"/>
<dbReference type="HOGENOM" id="CLU_022571_1_0_1"/>
<reference evidence="3" key="1">
    <citation type="journal article" date="2011" name="PLoS Biol.">
        <title>Gene gain and loss during evolution of obligate parasitism in the white rust pathogen of Arabidopsis thaliana.</title>
        <authorList>
            <person name="Kemen E."/>
            <person name="Gardiner A."/>
            <person name="Schultz-Larsen T."/>
            <person name="Kemen A.C."/>
            <person name="Balmuth A.L."/>
            <person name="Robert-Seilaniantz A."/>
            <person name="Bailey K."/>
            <person name="Holub E."/>
            <person name="Studholme D.J."/>
            <person name="Maclean D."/>
            <person name="Jones J.D."/>
        </authorList>
    </citation>
    <scope>NUCLEOTIDE SEQUENCE</scope>
</reference>
<protein>
    <submittedName>
        <fullName evidence="3">PREDICTED: similar to premRNA splicing factorlike protein putative</fullName>
    </submittedName>
</protein>
<dbReference type="SMART" id="SM00320">
    <property type="entry name" value="WD40"/>
    <property type="match status" value="5"/>
</dbReference>
<dbReference type="InterPro" id="IPR015943">
    <property type="entry name" value="WD40/YVTN_repeat-like_dom_sf"/>
</dbReference>
<dbReference type="PANTHER" id="PTHR44566">
    <property type="entry name" value="TRANSDUCIN/WD40 REPEAT-LIKE SUPERFAMILY PROTEIN"/>
    <property type="match status" value="1"/>
</dbReference>
<sequence length="432" mass="48298">MYTESGISLLDGCYDSTSEEEETKTDSVRIQSVTSQFLQRERKLSHQRNKSRSNALYHPYKPSHLSSESNQSPNRPLIPCSPETLVLSNPTEISIHSQYTPGTLTNTLRGHTSSVNSIQWNVHYPHLLLSASMDHTVRVWPIPALNQSARHTGFLSRVHTGGVRVAKWSLSGTHYVSGGYDKQLVYVDVNAESVVARISSIQSIRCIAVYPENQNIILTGQENQIVAYDLRAKVSEGIRTPSIYKKNFEQVQDLLFLPPVRNVAFGGYDSRFISSASPGGRNVSNETLVVWDFRSHAVLYDRLDNEGFIFPSLLLHPSQRFFAAQSSLNQAVLFSCKPPYKRFKHKAFGRRQDGHLVEGYPIQSSFNPTGDIYASGDALGHIFYYHVRSGAFVGKIRVASNSPCLCAEYHPVHKKPSLIAAAMNNGSIHLYQ</sequence>
<dbReference type="Pfam" id="PF00400">
    <property type="entry name" value="WD40"/>
    <property type="match status" value="1"/>
</dbReference>
<feature type="repeat" description="WD" evidence="1">
    <location>
        <begin position="108"/>
        <end position="140"/>
    </location>
</feature>
<dbReference type="InterPro" id="IPR053053">
    <property type="entry name" value="WD_repeat_protein"/>
</dbReference>
<feature type="compositionally biased region" description="Polar residues" evidence="2">
    <location>
        <begin position="64"/>
        <end position="74"/>
    </location>
</feature>
<gene>
    <name evidence="3" type="primary">AlNc14C18G1896</name>
    <name evidence="3" type="ORF">ALNC14_022570</name>
</gene>
<dbReference type="InterPro" id="IPR001680">
    <property type="entry name" value="WD40_rpt"/>
</dbReference>
<dbReference type="SUPFAM" id="SSF50978">
    <property type="entry name" value="WD40 repeat-like"/>
    <property type="match status" value="1"/>
</dbReference>